<evidence type="ECO:0000313" key="2">
    <source>
        <dbReference type="Proteomes" id="UP000029380"/>
    </source>
</evidence>
<evidence type="ECO:0000313" key="1">
    <source>
        <dbReference type="EMBL" id="KFN92408.1"/>
    </source>
</evidence>
<name>A0A091CDS6_9ENTE</name>
<reference evidence="1 2" key="1">
    <citation type="submission" date="2014-08" db="EMBL/GenBank/DDBJ databases">
        <title>Genome sequence of Tetragenococcus muriaticus.</title>
        <authorList>
            <person name="Chuea-nongthon C."/>
            <person name="Rodtong S."/>
            <person name="Yongsawatdigul J."/>
            <person name="Steele J.L."/>
            <person name="Liu X.-y."/>
            <person name="Speers J."/>
            <person name="Glasner J.D."/>
            <person name="Neeno-Eckwall E.C."/>
        </authorList>
    </citation>
    <scope>NUCLEOTIDE SEQUENCE [LARGE SCALE GENOMIC DNA]</scope>
    <source>
        <strain evidence="1 2">PMC-11-5</strain>
    </source>
</reference>
<dbReference type="RefSeq" id="WP_269318251.1">
    <property type="nucleotide sequence ID" value="NZ_JPVU01000098.1"/>
</dbReference>
<protein>
    <submittedName>
        <fullName evidence="1">Uncharacterized protein</fullName>
    </submittedName>
</protein>
<proteinExistence type="predicted"/>
<dbReference type="Proteomes" id="UP000029380">
    <property type="component" value="Unassembled WGS sequence"/>
</dbReference>
<comment type="caution">
    <text evidence="1">The sequence shown here is derived from an EMBL/GenBank/DDBJ whole genome shotgun (WGS) entry which is preliminary data.</text>
</comment>
<dbReference type="EMBL" id="JPVU01000098">
    <property type="protein sequence ID" value="KFN92408.1"/>
    <property type="molecule type" value="Genomic_DNA"/>
</dbReference>
<dbReference type="PATRIC" id="fig|1302649.3.peg.922"/>
<gene>
    <name evidence="1" type="ORF">TMUPMC115_0920</name>
</gene>
<dbReference type="AlphaFoldDB" id="A0A091CDS6"/>
<organism evidence="1 2">
    <name type="scientific">Tetragenococcus muriaticus PMC-11-5</name>
    <dbReference type="NCBI Taxonomy" id="1302649"/>
    <lineage>
        <taxon>Bacteria</taxon>
        <taxon>Bacillati</taxon>
        <taxon>Bacillota</taxon>
        <taxon>Bacilli</taxon>
        <taxon>Lactobacillales</taxon>
        <taxon>Enterococcaceae</taxon>
        <taxon>Tetragenococcus</taxon>
    </lineage>
</organism>
<accession>A0A091CDS6</accession>
<sequence length="41" mass="4950">MTRKQLLDKGKQRADKWLVDNWERIKAKQHIEIMKRGSKNA</sequence>